<dbReference type="EMBL" id="JACHEN010000022">
    <property type="protein sequence ID" value="MBB6217268.1"/>
    <property type="molecule type" value="Genomic_DNA"/>
</dbReference>
<dbReference type="Proteomes" id="UP000579281">
    <property type="component" value="Unassembled WGS sequence"/>
</dbReference>
<proteinExistence type="predicted"/>
<protein>
    <submittedName>
        <fullName evidence="2">RNA polymerase subunit RPABC4/transcription elongation factor Spt4</fullName>
    </submittedName>
</protein>
<reference evidence="2 3" key="1">
    <citation type="submission" date="2020-08" db="EMBL/GenBank/DDBJ databases">
        <title>Genomic Encyclopedia of Type Strains, Phase IV (KMG-IV): sequencing the most valuable type-strain genomes for metagenomic binning, comparative biology and taxonomic classification.</title>
        <authorList>
            <person name="Goeker M."/>
        </authorList>
    </citation>
    <scope>NUCLEOTIDE SEQUENCE [LARGE SCALE GENOMIC DNA]</scope>
    <source>
        <strain evidence="2 3">DSM 103526</strain>
    </source>
</reference>
<dbReference type="AlphaFoldDB" id="A0A841KY86"/>
<keyword evidence="2" id="KW-0251">Elongation factor</keyword>
<feature type="domain" description="DZANK-type" evidence="1">
    <location>
        <begin position="35"/>
        <end position="78"/>
    </location>
</feature>
<evidence type="ECO:0000313" key="2">
    <source>
        <dbReference type="EMBL" id="MBB6217268.1"/>
    </source>
</evidence>
<evidence type="ECO:0000313" key="3">
    <source>
        <dbReference type="Proteomes" id="UP000579281"/>
    </source>
</evidence>
<comment type="caution">
    <text evidence="2">The sequence shown here is derived from an EMBL/GenBank/DDBJ whole genome shotgun (WGS) entry which is preliminary data.</text>
</comment>
<accession>A0A841KY86</accession>
<dbReference type="GO" id="GO:0003746">
    <property type="term" value="F:translation elongation factor activity"/>
    <property type="evidence" value="ECO:0007669"/>
    <property type="project" value="UniProtKB-KW"/>
</dbReference>
<dbReference type="Pfam" id="PF12773">
    <property type="entry name" value="DZR"/>
    <property type="match status" value="1"/>
</dbReference>
<evidence type="ECO:0000259" key="1">
    <source>
        <dbReference type="Pfam" id="PF12773"/>
    </source>
</evidence>
<sequence length="84" mass="9621">MILVGMIIFALIIYLIYSENSNKCTCETENARAKCYNCGHLIKDDFVYCPKCKVALKEKCEGCNKLINIAWRSCPYCNTKRADL</sequence>
<dbReference type="InterPro" id="IPR025874">
    <property type="entry name" value="DZR"/>
</dbReference>
<gene>
    <name evidence="2" type="ORF">HNQ80_003387</name>
</gene>
<organism evidence="2 3">
    <name type="scientific">Anaerosolibacter carboniphilus</name>
    <dbReference type="NCBI Taxonomy" id="1417629"/>
    <lineage>
        <taxon>Bacteria</taxon>
        <taxon>Bacillati</taxon>
        <taxon>Bacillota</taxon>
        <taxon>Clostridia</taxon>
        <taxon>Peptostreptococcales</taxon>
        <taxon>Thermotaleaceae</taxon>
        <taxon>Anaerosolibacter</taxon>
    </lineage>
</organism>
<keyword evidence="2" id="KW-0648">Protein biosynthesis</keyword>
<name>A0A841KY86_9FIRM</name>
<keyword evidence="3" id="KW-1185">Reference proteome</keyword>